<organism evidence="2 3">
    <name type="scientific">Pseudonocardia cypriaca</name>
    <dbReference type="NCBI Taxonomy" id="882449"/>
    <lineage>
        <taxon>Bacteria</taxon>
        <taxon>Bacillati</taxon>
        <taxon>Actinomycetota</taxon>
        <taxon>Actinomycetes</taxon>
        <taxon>Pseudonocardiales</taxon>
        <taxon>Pseudonocardiaceae</taxon>
        <taxon>Pseudonocardia</taxon>
    </lineage>
</organism>
<comment type="caution">
    <text evidence="2">The sequence shown here is derived from an EMBL/GenBank/DDBJ whole genome shotgun (WGS) entry which is preliminary data.</text>
</comment>
<dbReference type="Proteomes" id="UP000319818">
    <property type="component" value="Unassembled WGS sequence"/>
</dbReference>
<evidence type="ECO:0000313" key="3">
    <source>
        <dbReference type="Proteomes" id="UP000319818"/>
    </source>
</evidence>
<dbReference type="NCBIfam" id="NF045556">
    <property type="entry name" value="TbtD_PbtD_pyrid"/>
    <property type="match status" value="1"/>
</dbReference>
<keyword evidence="3" id="KW-1185">Reference proteome</keyword>
<reference evidence="2 3" key="1">
    <citation type="submission" date="2019-06" db="EMBL/GenBank/DDBJ databases">
        <title>Sequencing the genomes of 1000 actinobacteria strains.</title>
        <authorList>
            <person name="Klenk H.-P."/>
        </authorList>
    </citation>
    <scope>NUCLEOTIDE SEQUENCE [LARGE SCALE GENOMIC DNA]</scope>
    <source>
        <strain evidence="2 3">DSM 45511</strain>
    </source>
</reference>
<dbReference type="RefSeq" id="WP_142106441.1">
    <property type="nucleotide sequence ID" value="NZ_VFPH01000003.1"/>
</dbReference>
<protein>
    <submittedName>
        <fullName evidence="2">Lantibiotic biosynthesis dehydratase-like protein</fullName>
    </submittedName>
</protein>
<dbReference type="OrthoDB" id="70280at2"/>
<gene>
    <name evidence="2" type="ORF">FB388_6460</name>
</gene>
<dbReference type="EMBL" id="VFPH01000003">
    <property type="protein sequence ID" value="TQM35034.1"/>
    <property type="molecule type" value="Genomic_DNA"/>
</dbReference>
<sequence length="361" mass="41001">MPTAAWHSAHIYYYELDKDALILDAVRPLLDELRPAVDRAYVVRHWRRGPHLRLHVHTDPESWRDVVRPTVERTVGGYLRSHPSTSQLDERAELPTHRMLADYEQESGPLSPWFPDNSLQYPPYDARVEVLGNRDVAELVADHAAAGTALLFEMLEHARSGADSKELLSLGLMLAASHTVAPPIEHAFISYRSHAEGFLFCSKDPDGTRARFDAHYRERRDVLTGRVRDVIATLEGTPDGEPVPFVREWADIARRFARRAAALVREDRLFPRVGAPTADGPPRTDFHNLMFNSARYREEVFNAHYFQLYRFALNNTYLQISRMGLTPYERLRTCHVAANAVEEVYGVSAFDLVAGFVGEAV</sequence>
<dbReference type="InterPro" id="IPR023809">
    <property type="entry name" value="Thiopep_bacteriocin_synth_dom"/>
</dbReference>
<dbReference type="Pfam" id="PF14028">
    <property type="entry name" value="Lant_dehydr_C"/>
    <property type="match status" value="1"/>
</dbReference>
<proteinExistence type="predicted"/>
<evidence type="ECO:0000313" key="2">
    <source>
        <dbReference type="EMBL" id="TQM35034.1"/>
    </source>
</evidence>
<dbReference type="AlphaFoldDB" id="A0A543FMX9"/>
<dbReference type="InterPro" id="IPR054643">
    <property type="entry name" value="TbtD_PbtD_pyrid"/>
</dbReference>
<evidence type="ECO:0000259" key="1">
    <source>
        <dbReference type="Pfam" id="PF14028"/>
    </source>
</evidence>
<name>A0A543FMX9_9PSEU</name>
<feature type="domain" description="Thiopeptide-type bacteriocin biosynthesis" evidence="1">
    <location>
        <begin position="6"/>
        <end position="341"/>
    </location>
</feature>
<accession>A0A543FMX9</accession>